<dbReference type="RefSeq" id="XP_028477906.1">
    <property type="nucleotide sequence ID" value="XM_028621454.1"/>
</dbReference>
<accession>A0A427Y006</accession>
<dbReference type="EMBL" id="RSCE01000003">
    <property type="protein sequence ID" value="RSH84458.1"/>
    <property type="molecule type" value="Genomic_DNA"/>
</dbReference>
<dbReference type="Proteomes" id="UP000279236">
    <property type="component" value="Unassembled WGS sequence"/>
</dbReference>
<evidence type="ECO:0000313" key="2">
    <source>
        <dbReference type="EMBL" id="RSH84458.1"/>
    </source>
</evidence>
<evidence type="ECO:0000313" key="3">
    <source>
        <dbReference type="Proteomes" id="UP000279236"/>
    </source>
</evidence>
<sequence length="481" mass="54081">MSQSRKPSADINALVDLKVLQESGKAATATSVHPHWCLAWWVNYRVISSDGVLFCIGDYMLKQCFAWMDLVDMSENVANAGVELVLVDAELERAAVLGTFLDLMYFGYTLEDTPAAKWPPIDVLCDAVILADKWEAPLAFSRGLAYVEMWSTRNDDPLPAFRIGARFGKNVMMGVMAGRIIEKDLHLRIEDWPVAYAKDIPGGVIWALVKTASELCHSSGHTCARPDRCNPNATKTAARFAHHVKSLRRKTLEVDACHIPPSTDVHELERLVKVLCRAETFELVPSPHRAVKQARMSFGSHADADRAMALMNTHPVLQRTGITFCRPPDTFYPELRTLFTARIVEPRMRVRPGPPQEVWMEPYWDNDTPSPAALYDIALQYGPVHHVTVRINDDCTMVPWEACVQFFDPANADKFEMYPEDKPMMGWLTYVYARDEDFAAEEALKKVNEVRAAERLPPLGPGLCENSDPLDNKQLKDVLPA</sequence>
<feature type="compositionally biased region" description="Basic and acidic residues" evidence="1">
    <location>
        <begin position="470"/>
        <end position="481"/>
    </location>
</feature>
<reference evidence="2 3" key="1">
    <citation type="submission" date="2018-11" db="EMBL/GenBank/DDBJ databases">
        <title>Genome sequence of Apiotrichum porosum DSM 27194.</title>
        <authorList>
            <person name="Aliyu H."/>
            <person name="Gorte O."/>
            <person name="Ochsenreither K."/>
        </authorList>
    </citation>
    <scope>NUCLEOTIDE SEQUENCE [LARGE SCALE GENOMIC DNA]</scope>
    <source>
        <strain evidence="2 3">DSM 27194</strain>
    </source>
</reference>
<evidence type="ECO:0008006" key="4">
    <source>
        <dbReference type="Google" id="ProtNLM"/>
    </source>
</evidence>
<organism evidence="2 3">
    <name type="scientific">Apiotrichum porosum</name>
    <dbReference type="NCBI Taxonomy" id="105984"/>
    <lineage>
        <taxon>Eukaryota</taxon>
        <taxon>Fungi</taxon>
        <taxon>Dikarya</taxon>
        <taxon>Basidiomycota</taxon>
        <taxon>Agaricomycotina</taxon>
        <taxon>Tremellomycetes</taxon>
        <taxon>Trichosporonales</taxon>
        <taxon>Trichosporonaceae</taxon>
        <taxon>Apiotrichum</taxon>
    </lineage>
</organism>
<dbReference type="CDD" id="cd00590">
    <property type="entry name" value="RRM_SF"/>
    <property type="match status" value="1"/>
</dbReference>
<keyword evidence="3" id="KW-1185">Reference proteome</keyword>
<dbReference type="AlphaFoldDB" id="A0A427Y006"/>
<comment type="caution">
    <text evidence="2">The sequence shown here is derived from an EMBL/GenBank/DDBJ whole genome shotgun (WGS) entry which is preliminary data.</text>
</comment>
<evidence type="ECO:0000256" key="1">
    <source>
        <dbReference type="SAM" id="MobiDB-lite"/>
    </source>
</evidence>
<feature type="region of interest" description="Disordered" evidence="1">
    <location>
        <begin position="456"/>
        <end position="481"/>
    </location>
</feature>
<name>A0A427Y006_9TREE</name>
<proteinExistence type="predicted"/>
<gene>
    <name evidence="2" type="ORF">EHS24_005979</name>
</gene>
<dbReference type="GeneID" id="39590522"/>
<protein>
    <recommendedName>
        <fullName evidence="4">RRM domain-containing protein</fullName>
    </recommendedName>
</protein>